<reference evidence="2 3" key="1">
    <citation type="submission" date="2013-08" db="EMBL/GenBank/DDBJ databases">
        <authorList>
            <person name="Huang J."/>
            <person name="Wang G."/>
        </authorList>
    </citation>
    <scope>NUCLEOTIDE SEQUENCE [LARGE SCALE GENOMIC DNA]</scope>
    <source>
        <strain evidence="2 3">JSM 072002</strain>
    </source>
</reference>
<dbReference type="GO" id="GO:0016787">
    <property type="term" value="F:hydrolase activity"/>
    <property type="evidence" value="ECO:0007669"/>
    <property type="project" value="InterPro"/>
</dbReference>
<evidence type="ECO:0000259" key="1">
    <source>
        <dbReference type="Pfam" id="PF00149"/>
    </source>
</evidence>
<protein>
    <submittedName>
        <fullName evidence="2">Ser/Thr protein phosphatase</fullName>
    </submittedName>
</protein>
<dbReference type="Proteomes" id="UP000030401">
    <property type="component" value="Unassembled WGS sequence"/>
</dbReference>
<organism evidence="2 3">
    <name type="scientific">Pontibacillus litoralis JSM 072002</name>
    <dbReference type="NCBI Taxonomy" id="1385512"/>
    <lineage>
        <taxon>Bacteria</taxon>
        <taxon>Bacillati</taxon>
        <taxon>Bacillota</taxon>
        <taxon>Bacilli</taxon>
        <taxon>Bacillales</taxon>
        <taxon>Bacillaceae</taxon>
        <taxon>Pontibacillus</taxon>
    </lineage>
</organism>
<dbReference type="STRING" id="1385512.N784_02600"/>
<dbReference type="Pfam" id="PF00149">
    <property type="entry name" value="Metallophos"/>
    <property type="match status" value="1"/>
</dbReference>
<gene>
    <name evidence="2" type="ORF">N784_02600</name>
</gene>
<dbReference type="PANTHER" id="PTHR43143:SF5">
    <property type="entry name" value="SECRETED PROTEIN"/>
    <property type="match status" value="1"/>
</dbReference>
<dbReference type="eggNOG" id="COG1409">
    <property type="taxonomic scope" value="Bacteria"/>
</dbReference>
<evidence type="ECO:0000313" key="2">
    <source>
        <dbReference type="EMBL" id="KGX87027.1"/>
    </source>
</evidence>
<dbReference type="InterPro" id="IPR029052">
    <property type="entry name" value="Metallo-depent_PP-like"/>
</dbReference>
<dbReference type="AlphaFoldDB" id="A0A0A5HTV2"/>
<evidence type="ECO:0000313" key="3">
    <source>
        <dbReference type="Proteomes" id="UP000030401"/>
    </source>
</evidence>
<keyword evidence="3" id="KW-1185">Reference proteome</keyword>
<dbReference type="InterPro" id="IPR051918">
    <property type="entry name" value="STPP_CPPED1"/>
</dbReference>
<accession>A0A0A5HTV2</accession>
<dbReference type="EMBL" id="AVPG01000009">
    <property type="protein sequence ID" value="KGX87027.1"/>
    <property type="molecule type" value="Genomic_DNA"/>
</dbReference>
<comment type="caution">
    <text evidence="2">The sequence shown here is derived from an EMBL/GenBank/DDBJ whole genome shotgun (WGS) entry which is preliminary data.</text>
</comment>
<dbReference type="SUPFAM" id="SSF56300">
    <property type="entry name" value="Metallo-dependent phosphatases"/>
    <property type="match status" value="1"/>
</dbReference>
<dbReference type="InterPro" id="IPR004843">
    <property type="entry name" value="Calcineurin-like_PHP"/>
</dbReference>
<dbReference type="PANTHER" id="PTHR43143">
    <property type="entry name" value="METALLOPHOSPHOESTERASE, CALCINEURIN SUPERFAMILY"/>
    <property type="match status" value="1"/>
</dbReference>
<sequence>MPDPQKTVRYMPELFQKQVEWITEYEQQLNLAFTTFLGDMVDQSDAEEEWHNSSSIIQLLDDSNTAYVTIAGNHDYGDKDPYLDYYSPERFSHKPYYKGASASGYSSYSIVSAGSYEYMILAIDMQHLKVDSKWAEQILAQHPTLPTILVSHEILDISGDGVSPIETWRGKWLWNNLISNNNQIFLTVSGHNHGAAYQIKQNANGQAVIQILVDYQSSYHGGNGWMRFTEFDEINNQIICKTYSPWVDQLPISERTYFDVAYLTGEGDHFTIPFPFKERFDFSSTC</sequence>
<feature type="domain" description="Calcineurin-like phosphoesterase" evidence="1">
    <location>
        <begin position="20"/>
        <end position="193"/>
    </location>
</feature>
<dbReference type="Gene3D" id="3.60.21.10">
    <property type="match status" value="1"/>
</dbReference>
<name>A0A0A5HTV2_9BACI</name>
<proteinExistence type="predicted"/>